<accession>A0A0C1Y385</accession>
<reference evidence="1" key="2">
    <citation type="journal article" date="2015" name="Genome Announc.">
        <title>Draft Genome Sequence of Filamentous Marine Cyanobacterium Lyngbya confervoides Strain BDU141951.</title>
        <authorList>
            <person name="Chandrababunaidu M.M."/>
            <person name="Sen D."/>
            <person name="Tripathy S."/>
        </authorList>
    </citation>
    <scope>NUCLEOTIDE SEQUENCE</scope>
    <source>
        <strain evidence="1">BDU141951</strain>
    </source>
</reference>
<dbReference type="EMBL" id="JTHE02000003">
    <property type="protein sequence ID" value="NEV66249.1"/>
    <property type="molecule type" value="Genomic_DNA"/>
</dbReference>
<evidence type="ECO:0000313" key="1">
    <source>
        <dbReference type="EMBL" id="NEV66249.1"/>
    </source>
</evidence>
<reference evidence="1" key="3">
    <citation type="submission" date="2020-02" db="EMBL/GenBank/DDBJ databases">
        <authorList>
            <person name="Sarangi A.N."/>
            <person name="Ghosh S."/>
            <person name="Mukherjee M."/>
            <person name="Tripathy S."/>
        </authorList>
    </citation>
    <scope>NUCLEOTIDE SEQUENCE</scope>
    <source>
        <strain evidence="1">BDU141951</strain>
    </source>
</reference>
<organism evidence="1">
    <name type="scientific">Lyngbya confervoides BDU141951</name>
    <dbReference type="NCBI Taxonomy" id="1574623"/>
    <lineage>
        <taxon>Bacteria</taxon>
        <taxon>Bacillati</taxon>
        <taxon>Cyanobacteriota</taxon>
        <taxon>Cyanophyceae</taxon>
        <taxon>Oscillatoriophycideae</taxon>
        <taxon>Oscillatoriales</taxon>
        <taxon>Microcoleaceae</taxon>
        <taxon>Lyngbya</taxon>
    </lineage>
</organism>
<dbReference type="AlphaFoldDB" id="A0A0C1Y385"/>
<comment type="caution">
    <text evidence="1">The sequence shown here is derived from an EMBL/GenBank/DDBJ whole genome shotgun (WGS) entry which is preliminary data.</text>
</comment>
<reference evidence="1" key="1">
    <citation type="submission" date="2014-11" db="EMBL/GenBank/DDBJ databases">
        <authorList>
            <person name="Malar M.C."/>
            <person name="Sen D."/>
            <person name="Tripathy S."/>
        </authorList>
    </citation>
    <scope>NUCLEOTIDE SEQUENCE</scope>
    <source>
        <strain evidence="1">BDU141951</strain>
    </source>
</reference>
<name>A0A0C1Y385_9CYAN</name>
<protein>
    <submittedName>
        <fullName evidence="1">Uncharacterized protein</fullName>
    </submittedName>
</protein>
<gene>
    <name evidence="1" type="ORF">QQ91_003870</name>
</gene>
<sequence length="114" mass="12848">MRLLVQLFGLALMLLGIYFLGKNIFFTTNVSPYWWRGIAADASIFLLCAGICLLVFMPLGFMKQLGWVFVAGGIVCIFISSRAILNPTSLWQFFVSMFAMTFGYRLLSTGRLQI</sequence>
<proteinExistence type="predicted"/>